<accession>A0A2P8QCU1</accession>
<dbReference type="AlphaFoldDB" id="A0A2P8QCU1"/>
<dbReference type="InterPro" id="IPR016191">
    <property type="entry name" value="Ribonuclease/ribotoxin"/>
</dbReference>
<keyword evidence="4" id="KW-1185">Reference proteome</keyword>
<keyword evidence="1" id="KW-0540">Nuclease</keyword>
<dbReference type="OrthoDB" id="5326845at2"/>
<dbReference type="GO" id="GO:0003723">
    <property type="term" value="F:RNA binding"/>
    <property type="evidence" value="ECO:0007669"/>
    <property type="project" value="InterPro"/>
</dbReference>
<dbReference type="Pfam" id="PF00545">
    <property type="entry name" value="Ribonuclease"/>
    <property type="match status" value="1"/>
</dbReference>
<comment type="caution">
    <text evidence="3">The sequence shown here is derived from an EMBL/GenBank/DDBJ whole genome shotgun (WGS) entry which is preliminary data.</text>
</comment>
<dbReference type="GO" id="GO:0004521">
    <property type="term" value="F:RNA endonuclease activity"/>
    <property type="evidence" value="ECO:0007669"/>
    <property type="project" value="InterPro"/>
</dbReference>
<name>A0A2P8QCU1_9ACTN</name>
<dbReference type="RefSeq" id="WP_107015567.1">
    <property type="nucleotide sequence ID" value="NZ_KZ679039.1"/>
</dbReference>
<protein>
    <submittedName>
        <fullName evidence="3">Ribonuclease N</fullName>
    </submittedName>
</protein>
<keyword evidence="2" id="KW-0378">Hydrolase</keyword>
<dbReference type="InterPro" id="IPR000026">
    <property type="entry name" value="N1-like"/>
</dbReference>
<evidence type="ECO:0000256" key="1">
    <source>
        <dbReference type="ARBA" id="ARBA00022722"/>
    </source>
</evidence>
<dbReference type="EMBL" id="PYBJ01000003">
    <property type="protein sequence ID" value="PSM44053.1"/>
    <property type="molecule type" value="Genomic_DNA"/>
</dbReference>
<dbReference type="Gene3D" id="3.10.450.30">
    <property type="entry name" value="Microbial ribonucleases"/>
    <property type="match status" value="1"/>
</dbReference>
<sequence length="106" mass="11770">MASASAKLAASWAQGMCTVQEARLPTETLRALALVDKGGPFSYAQDGAAFSNFEHRLPHRPRGYYREYTVETPGARDRGARRIVAGQGGEIYYTDDHYKTFQAVIR</sequence>
<organism evidence="3 4">
    <name type="scientific">Streptomyces dioscori</name>
    <dbReference type="NCBI Taxonomy" id="2109333"/>
    <lineage>
        <taxon>Bacteria</taxon>
        <taxon>Bacillati</taxon>
        <taxon>Actinomycetota</taxon>
        <taxon>Actinomycetes</taxon>
        <taxon>Kitasatosporales</taxon>
        <taxon>Streptomycetaceae</taxon>
        <taxon>Streptomyces</taxon>
        <taxon>Streptomyces aurantiacus group</taxon>
    </lineage>
</organism>
<evidence type="ECO:0000313" key="3">
    <source>
        <dbReference type="EMBL" id="PSM44053.1"/>
    </source>
</evidence>
<reference evidence="3 4" key="1">
    <citation type="submission" date="2018-03" db="EMBL/GenBank/DDBJ databases">
        <title>Streptomyces dioscori sp. nov., a novel endophytic actinobacterium isolated from bulbil of Dioscorea bulbifera L.</title>
        <authorList>
            <person name="Zhikuan W."/>
        </authorList>
    </citation>
    <scope>NUCLEOTIDE SEQUENCE [LARGE SCALE GENOMIC DNA]</scope>
    <source>
        <strain evidence="3 4">A217</strain>
    </source>
</reference>
<dbReference type="GO" id="GO:0016787">
    <property type="term" value="F:hydrolase activity"/>
    <property type="evidence" value="ECO:0007669"/>
    <property type="project" value="UniProtKB-KW"/>
</dbReference>
<dbReference type="SUPFAM" id="SSF53933">
    <property type="entry name" value="Microbial ribonucleases"/>
    <property type="match status" value="1"/>
</dbReference>
<evidence type="ECO:0000256" key="2">
    <source>
        <dbReference type="ARBA" id="ARBA00022801"/>
    </source>
</evidence>
<dbReference type="Proteomes" id="UP000240429">
    <property type="component" value="Unassembled WGS sequence"/>
</dbReference>
<proteinExistence type="predicted"/>
<evidence type="ECO:0000313" key="4">
    <source>
        <dbReference type="Proteomes" id="UP000240429"/>
    </source>
</evidence>
<gene>
    <name evidence="3" type="ORF">C6Y14_06720</name>
</gene>